<name>A0ABN8VWD1_9BACT</name>
<evidence type="ECO:0000313" key="4">
    <source>
        <dbReference type="Proteomes" id="UP001157733"/>
    </source>
</evidence>
<dbReference type="InterPro" id="IPR005094">
    <property type="entry name" value="Endonuclease_MobA/VirD2"/>
</dbReference>
<sequence>MILKGSQRGGARNLANHLLNQKENDHVDVHEIRGLAAESLRSAFLEIEAVSKGTQARQPFFAVTFNPPPHADITIDQFEGAFAAVERKMGLEHQPRAVVFHEKQGRRHAHVIWSRIDTDQMKAIPMSHFKRRLQDVSRDLYLKLGLEMPDGLKNRKDRDPFSFDLQAWQQAKRLKEDPRDLKQIIRQALQNSDGLKTFQNTLQAQGLFLARGDKRGFVVLHHTGEVMSLTRYSGFKAKDVKARLGTPENLPSVEEVRKEIAARQTQAFKKKLTELHRKQEKERQPLLEDLRDMRDRHRRERKEMKELHNERWQREELIRANRLRKGIMGLWDRITGRRGRISRQNKQEAQQALFRDKQEKQHLIDRQMAERRKLQERFKALHEKQKQEKNRFRYELGFQMTKGQSRLAEAWQKKDKPKDGKSLTDSWKEATGTGDGKTPRLKEQWDKSDGGEEKPPPLKEKWKDVAKGKDREGRERTRDRGRDSGPGPK</sequence>
<accession>A0ABN8VWD1</accession>
<evidence type="ECO:0000259" key="2">
    <source>
        <dbReference type="Pfam" id="PF03432"/>
    </source>
</evidence>
<keyword evidence="4" id="KW-1185">Reference proteome</keyword>
<organism evidence="3 4">
    <name type="scientific">Nitrospina watsonii</name>
    <dbReference type="NCBI Taxonomy" id="1323948"/>
    <lineage>
        <taxon>Bacteria</taxon>
        <taxon>Pseudomonadati</taxon>
        <taxon>Nitrospinota/Tectimicrobiota group</taxon>
        <taxon>Nitrospinota</taxon>
        <taxon>Nitrospinia</taxon>
        <taxon>Nitrospinales</taxon>
        <taxon>Nitrospinaceae</taxon>
        <taxon>Nitrospina</taxon>
    </lineage>
</organism>
<evidence type="ECO:0000313" key="3">
    <source>
        <dbReference type="EMBL" id="CAI2717510.1"/>
    </source>
</evidence>
<proteinExistence type="predicted"/>
<feature type="region of interest" description="Disordered" evidence="1">
    <location>
        <begin position="341"/>
        <end position="361"/>
    </location>
</feature>
<evidence type="ECO:0000256" key="1">
    <source>
        <dbReference type="SAM" id="MobiDB-lite"/>
    </source>
</evidence>
<dbReference type="Pfam" id="PF03432">
    <property type="entry name" value="Relaxase"/>
    <property type="match status" value="1"/>
</dbReference>
<reference evidence="3 4" key="1">
    <citation type="submission" date="2022-09" db="EMBL/GenBank/DDBJ databases">
        <authorList>
            <person name="Kop L."/>
        </authorList>
    </citation>
    <scope>NUCLEOTIDE SEQUENCE [LARGE SCALE GENOMIC DNA]</scope>
    <source>
        <strain evidence="3 4">347</strain>
    </source>
</reference>
<dbReference type="EMBL" id="OX336137">
    <property type="protein sequence ID" value="CAI2717510.1"/>
    <property type="molecule type" value="Genomic_DNA"/>
</dbReference>
<feature type="region of interest" description="Disordered" evidence="1">
    <location>
        <begin position="407"/>
        <end position="489"/>
    </location>
</feature>
<gene>
    <name evidence="3" type="ORF">NSPWAT_0651</name>
</gene>
<feature type="compositionally biased region" description="Basic and acidic residues" evidence="1">
    <location>
        <begin position="437"/>
        <end position="483"/>
    </location>
</feature>
<dbReference type="Proteomes" id="UP001157733">
    <property type="component" value="Chromosome"/>
</dbReference>
<dbReference type="RefSeq" id="WP_282010447.1">
    <property type="nucleotide sequence ID" value="NZ_OX336137.1"/>
</dbReference>
<feature type="domain" description="MobA/VirD2-like nuclease" evidence="2">
    <location>
        <begin position="20"/>
        <end position="146"/>
    </location>
</feature>
<protein>
    <submittedName>
        <fullName evidence="3">Relaxase</fullName>
    </submittedName>
</protein>
<feature type="compositionally biased region" description="Basic and acidic residues" evidence="1">
    <location>
        <begin position="411"/>
        <end position="428"/>
    </location>
</feature>